<name>A0A2Z4LUX2_9FLAO</name>
<dbReference type="EMBL" id="CP030104">
    <property type="protein sequence ID" value="AWX45500.1"/>
    <property type="molecule type" value="Genomic_DNA"/>
</dbReference>
<evidence type="ECO:0000313" key="1">
    <source>
        <dbReference type="EMBL" id="AWX45500.1"/>
    </source>
</evidence>
<gene>
    <name evidence="1" type="ORF">HME9304_02520</name>
</gene>
<dbReference type="AlphaFoldDB" id="A0A2Z4LUX2"/>
<dbReference type="Proteomes" id="UP000248536">
    <property type="component" value="Chromosome"/>
</dbReference>
<reference evidence="1 2" key="1">
    <citation type="submission" date="2018-06" db="EMBL/GenBank/DDBJ databases">
        <title>Spongiibacterium sp. HME9304 Genome sequencing and assembly.</title>
        <authorList>
            <person name="Kang H."/>
            <person name="Kim H."/>
            <person name="Joh K."/>
        </authorList>
    </citation>
    <scope>NUCLEOTIDE SEQUENCE [LARGE SCALE GENOMIC DNA]</scope>
    <source>
        <strain evidence="1 2">HME9304</strain>
    </source>
</reference>
<accession>A0A2Z4LUX2</accession>
<evidence type="ECO:0000313" key="2">
    <source>
        <dbReference type="Proteomes" id="UP000248536"/>
    </source>
</evidence>
<organism evidence="1 2">
    <name type="scientific">Flagellimonas maritima</name>
    <dbReference type="NCBI Taxonomy" id="1383885"/>
    <lineage>
        <taxon>Bacteria</taxon>
        <taxon>Pseudomonadati</taxon>
        <taxon>Bacteroidota</taxon>
        <taxon>Flavobacteriia</taxon>
        <taxon>Flavobacteriales</taxon>
        <taxon>Flavobacteriaceae</taxon>
        <taxon>Flagellimonas</taxon>
    </lineage>
</organism>
<sequence length="69" mass="8365">MIRDLKQLYTAIVDNEVVFFDTNLKLFVQKLNDAEPTSRNYQYYYRGFQKTNILTFENNGKQYFLQKLL</sequence>
<dbReference type="KEGG" id="spon:HME9304_02520"/>
<proteinExistence type="predicted"/>
<protein>
    <submittedName>
        <fullName evidence="1">Uncharacterized protein</fullName>
    </submittedName>
</protein>
<keyword evidence="2" id="KW-1185">Reference proteome</keyword>